<keyword evidence="3" id="KW-0812">Transmembrane</keyword>
<evidence type="ECO:0000256" key="1">
    <source>
        <dbReference type="ARBA" id="ARBA00012528"/>
    </source>
</evidence>
<dbReference type="GO" id="GO:0052621">
    <property type="term" value="F:diguanylate cyclase activity"/>
    <property type="evidence" value="ECO:0007669"/>
    <property type="project" value="UniProtKB-EC"/>
</dbReference>
<dbReference type="PANTHER" id="PTHR45138">
    <property type="entry name" value="REGULATORY COMPONENTS OF SENSORY TRANSDUCTION SYSTEM"/>
    <property type="match status" value="1"/>
</dbReference>
<dbReference type="NCBIfam" id="TIGR00254">
    <property type="entry name" value="GGDEF"/>
    <property type="match status" value="1"/>
</dbReference>
<dbReference type="KEGG" id="pseo:OM33_19050"/>
<dbReference type="InterPro" id="IPR000160">
    <property type="entry name" value="GGDEF_dom"/>
</dbReference>
<organism evidence="5 6">
    <name type="scientific">Pseudoalteromonas piratica</name>
    <dbReference type="NCBI Taxonomy" id="1348114"/>
    <lineage>
        <taxon>Bacteria</taxon>
        <taxon>Pseudomonadati</taxon>
        <taxon>Pseudomonadota</taxon>
        <taxon>Gammaproteobacteria</taxon>
        <taxon>Alteromonadales</taxon>
        <taxon>Pseudoalteromonadaceae</taxon>
        <taxon>Pseudoalteromonas</taxon>
    </lineage>
</organism>
<evidence type="ECO:0000256" key="2">
    <source>
        <dbReference type="ARBA" id="ARBA00034247"/>
    </source>
</evidence>
<gene>
    <name evidence="5" type="ORF">OM33_19050</name>
</gene>
<dbReference type="RefSeq" id="WP_040135960.1">
    <property type="nucleotide sequence ID" value="NZ_CP009889.1"/>
</dbReference>
<dbReference type="Proteomes" id="UP000030341">
    <property type="component" value="Chromosome 2"/>
</dbReference>
<evidence type="ECO:0000259" key="4">
    <source>
        <dbReference type="PROSITE" id="PS50887"/>
    </source>
</evidence>
<evidence type="ECO:0000256" key="3">
    <source>
        <dbReference type="SAM" id="Phobius"/>
    </source>
</evidence>
<dbReference type="SMART" id="SM00267">
    <property type="entry name" value="GGDEF"/>
    <property type="match status" value="1"/>
</dbReference>
<comment type="catalytic activity">
    <reaction evidence="2">
        <text>2 GTP = 3',3'-c-di-GMP + 2 diphosphate</text>
        <dbReference type="Rhea" id="RHEA:24898"/>
        <dbReference type="ChEBI" id="CHEBI:33019"/>
        <dbReference type="ChEBI" id="CHEBI:37565"/>
        <dbReference type="ChEBI" id="CHEBI:58805"/>
        <dbReference type="EC" id="2.7.7.65"/>
    </reaction>
</comment>
<dbReference type="InterPro" id="IPR050469">
    <property type="entry name" value="Diguanylate_Cyclase"/>
</dbReference>
<dbReference type="AlphaFoldDB" id="A0A0A7EKW1"/>
<feature type="transmembrane region" description="Helical" evidence="3">
    <location>
        <begin position="102"/>
        <end position="125"/>
    </location>
</feature>
<name>A0A0A7EKW1_9GAMM</name>
<dbReference type="HOGENOM" id="CLU_070527_0_0_6"/>
<feature type="transmembrane region" description="Helical" evidence="3">
    <location>
        <begin position="41"/>
        <end position="60"/>
    </location>
</feature>
<sequence length="300" mass="34765">MKSNIFRLHSKLLSLFVFCFFLIFFAVIHTSNVKELHSVKWLDVIGEGGIALITLSWLLVTLHTRPKGKLTTLLFVGIMMVHISMFLDLLDEFYRYQDSHQWMSRFEAIPAVLGLILMSLALFHWHREQQIINNRLIKSERFYREHSFYDFVTGLYSASYMKMQIQSELNHLNNENTPFCVSLIDIKSFEPYLRQHGVTAANTLLSDIGSLIQVNIRKSDLVCRYAGDLYIVLMPNTQLSQSKLINQHVVKMIQQHVLYLSSISSYSDVHHTTIQATQGDDVERLLQRLNALLQQEKKAA</sequence>
<dbReference type="PROSITE" id="PS50887">
    <property type="entry name" value="GGDEF"/>
    <property type="match status" value="1"/>
</dbReference>
<proteinExistence type="predicted"/>
<protein>
    <recommendedName>
        <fullName evidence="1">diguanylate cyclase</fullName>
        <ecNumber evidence="1">2.7.7.65</ecNumber>
    </recommendedName>
</protein>
<dbReference type="OrthoDB" id="5914567at2"/>
<accession>A0A0A7EKW1</accession>
<dbReference type="EC" id="2.7.7.65" evidence="1"/>
<dbReference type="SUPFAM" id="SSF55073">
    <property type="entry name" value="Nucleotide cyclase"/>
    <property type="match status" value="1"/>
</dbReference>
<dbReference type="Pfam" id="PF00990">
    <property type="entry name" value="GGDEF"/>
    <property type="match status" value="1"/>
</dbReference>
<evidence type="ECO:0000313" key="6">
    <source>
        <dbReference type="Proteomes" id="UP000030341"/>
    </source>
</evidence>
<dbReference type="Gene3D" id="3.30.70.270">
    <property type="match status" value="1"/>
</dbReference>
<evidence type="ECO:0000313" key="5">
    <source>
        <dbReference type="EMBL" id="AIY67163.1"/>
    </source>
</evidence>
<dbReference type="STRING" id="1348114.OM33_19050"/>
<keyword evidence="3" id="KW-1133">Transmembrane helix</keyword>
<reference evidence="5 6" key="1">
    <citation type="submission" date="2014-11" db="EMBL/GenBank/DDBJ databases">
        <title>Complete Genome Sequence of Pseudoalteromonas sp. Strain OCN003 Isolated from Kaneohe Bay, Oahu, Hawaii.</title>
        <authorList>
            <person name="Beurmann S."/>
            <person name="Videau P."/>
            <person name="Ushijima B."/>
            <person name="Smith A.M."/>
            <person name="Aeby G.S."/>
            <person name="Callahan S.M."/>
            <person name="Belcaid M."/>
        </authorList>
    </citation>
    <scope>NUCLEOTIDE SEQUENCE [LARGE SCALE GENOMIC DNA]</scope>
    <source>
        <strain evidence="5 6">OCN003</strain>
    </source>
</reference>
<dbReference type="eggNOG" id="COG3706">
    <property type="taxonomic scope" value="Bacteria"/>
</dbReference>
<keyword evidence="6" id="KW-1185">Reference proteome</keyword>
<feature type="transmembrane region" description="Helical" evidence="3">
    <location>
        <begin position="12"/>
        <end position="29"/>
    </location>
</feature>
<feature type="domain" description="GGDEF" evidence="4">
    <location>
        <begin position="177"/>
        <end position="300"/>
    </location>
</feature>
<dbReference type="EMBL" id="CP009889">
    <property type="protein sequence ID" value="AIY67163.1"/>
    <property type="molecule type" value="Genomic_DNA"/>
</dbReference>
<dbReference type="InterPro" id="IPR029787">
    <property type="entry name" value="Nucleotide_cyclase"/>
</dbReference>
<keyword evidence="3" id="KW-0472">Membrane</keyword>
<feature type="transmembrane region" description="Helical" evidence="3">
    <location>
        <begin position="72"/>
        <end position="90"/>
    </location>
</feature>
<dbReference type="PANTHER" id="PTHR45138:SF9">
    <property type="entry name" value="DIGUANYLATE CYCLASE DGCM-RELATED"/>
    <property type="match status" value="1"/>
</dbReference>
<dbReference type="InterPro" id="IPR043128">
    <property type="entry name" value="Rev_trsase/Diguanyl_cyclase"/>
</dbReference>